<protein>
    <submittedName>
        <fullName evidence="3">Glycosyltransferase family 4 protein</fullName>
        <ecNumber evidence="3">2.4.-.-</ecNumber>
    </submittedName>
</protein>
<evidence type="ECO:0000313" key="4">
    <source>
        <dbReference type="Proteomes" id="UP001597131"/>
    </source>
</evidence>
<dbReference type="GO" id="GO:0016757">
    <property type="term" value="F:glycosyltransferase activity"/>
    <property type="evidence" value="ECO:0007669"/>
    <property type="project" value="UniProtKB-KW"/>
</dbReference>
<reference evidence="4" key="1">
    <citation type="journal article" date="2019" name="Int. J. Syst. Evol. Microbiol.">
        <title>The Global Catalogue of Microorganisms (GCM) 10K type strain sequencing project: providing services to taxonomists for standard genome sequencing and annotation.</title>
        <authorList>
            <consortium name="The Broad Institute Genomics Platform"/>
            <consortium name="The Broad Institute Genome Sequencing Center for Infectious Disease"/>
            <person name="Wu L."/>
            <person name="Ma J."/>
        </authorList>
    </citation>
    <scope>NUCLEOTIDE SEQUENCE [LARGE SCALE GENOMIC DNA]</scope>
    <source>
        <strain evidence="4">CCUG 64793</strain>
    </source>
</reference>
<keyword evidence="3" id="KW-0808">Transferase</keyword>
<dbReference type="SUPFAM" id="SSF53756">
    <property type="entry name" value="UDP-Glycosyltransferase/glycogen phosphorylase"/>
    <property type="match status" value="1"/>
</dbReference>
<dbReference type="EC" id="2.4.-.-" evidence="3"/>
<sequence length="371" mass="42758">MKLLIVIDSLGGGGAERSTQVLCEYLDKKGVSFEIVCLYFYPNGFHQEMIDKGYKITFLEKKSFFGQSMEIGEIISKGKFDLVHSILFKSNLRTRFAKTFTRFTHLESLVNTTYSKERKFDNKVNQNLLAIYKMVDKYTAKVFVDHFHSITNSVKNHYVEHLKINPKDITVVYRGREKLELDLDIRGKRDPNKFVLLNVARQDYQKGQIFLLQAMKKLKELGRTDIKLINIGVEGSETANLNRYVKDHNLNSTVEFAGFSNNVAEYFSIADVFIFSSLFEGLGGALIEAQSAGLPIITNDIEVLREVVQKDLNGLLVNIKETDQVVDAIIRLRESPELRKNFEKESLKNYQNKFKQETSNRNMLELYKRLC</sequence>
<name>A0ABW3NU15_9FLAO</name>
<organism evidence="3 4">
    <name type="scientific">Salegentibacter chungangensis</name>
    <dbReference type="NCBI Taxonomy" id="1335724"/>
    <lineage>
        <taxon>Bacteria</taxon>
        <taxon>Pseudomonadati</taxon>
        <taxon>Bacteroidota</taxon>
        <taxon>Flavobacteriia</taxon>
        <taxon>Flavobacteriales</taxon>
        <taxon>Flavobacteriaceae</taxon>
        <taxon>Salegentibacter</taxon>
    </lineage>
</organism>
<proteinExistence type="predicted"/>
<dbReference type="EMBL" id="JBHTLI010000002">
    <property type="protein sequence ID" value="MFD1096337.1"/>
    <property type="molecule type" value="Genomic_DNA"/>
</dbReference>
<dbReference type="Gene3D" id="3.40.50.2000">
    <property type="entry name" value="Glycogen Phosphorylase B"/>
    <property type="match status" value="2"/>
</dbReference>
<keyword evidence="3" id="KW-0328">Glycosyltransferase</keyword>
<dbReference type="RefSeq" id="WP_380745884.1">
    <property type="nucleotide sequence ID" value="NZ_JBHTLI010000002.1"/>
</dbReference>
<dbReference type="InterPro" id="IPR001296">
    <property type="entry name" value="Glyco_trans_1"/>
</dbReference>
<evidence type="ECO:0000259" key="2">
    <source>
        <dbReference type="Pfam" id="PF13439"/>
    </source>
</evidence>
<keyword evidence="4" id="KW-1185">Reference proteome</keyword>
<dbReference type="PANTHER" id="PTHR12526">
    <property type="entry name" value="GLYCOSYLTRANSFERASE"/>
    <property type="match status" value="1"/>
</dbReference>
<dbReference type="CDD" id="cd03801">
    <property type="entry name" value="GT4_PimA-like"/>
    <property type="match status" value="1"/>
</dbReference>
<feature type="domain" description="Glycosyltransferase subfamily 4-like N-terminal" evidence="2">
    <location>
        <begin position="13"/>
        <end position="175"/>
    </location>
</feature>
<dbReference type="Proteomes" id="UP001597131">
    <property type="component" value="Unassembled WGS sequence"/>
</dbReference>
<evidence type="ECO:0000313" key="3">
    <source>
        <dbReference type="EMBL" id="MFD1096337.1"/>
    </source>
</evidence>
<comment type="caution">
    <text evidence="3">The sequence shown here is derived from an EMBL/GenBank/DDBJ whole genome shotgun (WGS) entry which is preliminary data.</text>
</comment>
<dbReference type="PANTHER" id="PTHR12526:SF630">
    <property type="entry name" value="GLYCOSYLTRANSFERASE"/>
    <property type="match status" value="1"/>
</dbReference>
<dbReference type="Pfam" id="PF13439">
    <property type="entry name" value="Glyco_transf_4"/>
    <property type="match status" value="1"/>
</dbReference>
<feature type="domain" description="Glycosyl transferase family 1" evidence="1">
    <location>
        <begin position="189"/>
        <end position="346"/>
    </location>
</feature>
<dbReference type="Pfam" id="PF00534">
    <property type="entry name" value="Glycos_transf_1"/>
    <property type="match status" value="1"/>
</dbReference>
<evidence type="ECO:0000259" key="1">
    <source>
        <dbReference type="Pfam" id="PF00534"/>
    </source>
</evidence>
<dbReference type="InterPro" id="IPR028098">
    <property type="entry name" value="Glyco_trans_4-like_N"/>
</dbReference>
<gene>
    <name evidence="3" type="ORF">ACFQ3Q_11295</name>
</gene>
<accession>A0ABW3NU15</accession>